<proteinExistence type="predicted"/>
<feature type="compositionally biased region" description="Polar residues" evidence="1">
    <location>
        <begin position="1"/>
        <end position="11"/>
    </location>
</feature>
<dbReference type="PATRIC" id="fig|880157.4.peg.229"/>
<evidence type="ECO:0000256" key="1">
    <source>
        <dbReference type="SAM" id="MobiDB-lite"/>
    </source>
</evidence>
<gene>
    <name evidence="2" type="ORF">AB204_01045</name>
</gene>
<dbReference type="STRING" id="880157.AB204_01045"/>
<organism evidence="2 3">
    <name type="scientific">Xenorhabdus khoisanae</name>
    <dbReference type="NCBI Taxonomy" id="880157"/>
    <lineage>
        <taxon>Bacteria</taxon>
        <taxon>Pseudomonadati</taxon>
        <taxon>Pseudomonadota</taxon>
        <taxon>Gammaproteobacteria</taxon>
        <taxon>Enterobacterales</taxon>
        <taxon>Morganellaceae</taxon>
        <taxon>Xenorhabdus</taxon>
    </lineage>
</organism>
<feature type="region of interest" description="Disordered" evidence="1">
    <location>
        <begin position="1"/>
        <end position="25"/>
    </location>
</feature>
<evidence type="ECO:0000313" key="3">
    <source>
        <dbReference type="Proteomes" id="UP000036277"/>
    </source>
</evidence>
<sequence>MTRGIRNNNPGNIDHNPANKWQGQLRHDPKLEPRFCRFVTAEYGIRALMKLLTHYHKNGYQSVSKMIDRWAPTNENNTSAYIKGVAKALNVDPNQALDINKPTLIALAKSIIRHENGKQPYSDDIFTRAFEML</sequence>
<name>A0A0J5FXJ6_9GAMM</name>
<dbReference type="AlphaFoldDB" id="A0A0J5FXJ6"/>
<comment type="caution">
    <text evidence="2">The sequence shown here is derived from an EMBL/GenBank/DDBJ whole genome shotgun (WGS) entry which is preliminary data.</text>
</comment>
<dbReference type="OrthoDB" id="8849052at2"/>
<protein>
    <submittedName>
        <fullName evidence="2">Structural protein</fullName>
    </submittedName>
</protein>
<keyword evidence="3" id="KW-1185">Reference proteome</keyword>
<accession>A0A0J5FXJ6</accession>
<dbReference type="EMBL" id="LFCV01000005">
    <property type="protein sequence ID" value="KMJ46908.1"/>
    <property type="molecule type" value="Genomic_DNA"/>
</dbReference>
<dbReference type="Proteomes" id="UP000036277">
    <property type="component" value="Unassembled WGS sequence"/>
</dbReference>
<evidence type="ECO:0000313" key="2">
    <source>
        <dbReference type="EMBL" id="KMJ46908.1"/>
    </source>
</evidence>
<reference evidence="2 3" key="1">
    <citation type="submission" date="2015-06" db="EMBL/GenBank/DDBJ databases">
        <title>Draft Whole-Genome Sequence of the Entomopathogenic Bacterium Xenorhabdus khoisanae.</title>
        <authorList>
            <person name="Naidoo S."/>
            <person name="Featherston J."/>
            <person name="Gray V.M."/>
        </authorList>
    </citation>
    <scope>NUCLEOTIDE SEQUENCE [LARGE SCALE GENOMIC DNA]</scope>
    <source>
        <strain evidence="2 3">MCB</strain>
    </source>
</reference>
<dbReference type="RefSeq" id="WP_047961547.1">
    <property type="nucleotide sequence ID" value="NZ_CAWMBG010000005.1"/>
</dbReference>